<keyword evidence="2" id="KW-1185">Reference proteome</keyword>
<dbReference type="AlphaFoldDB" id="A0A4R0H0C2"/>
<dbReference type="EMBL" id="SJJZ01000004">
    <property type="protein sequence ID" value="TCC03975.1"/>
    <property type="molecule type" value="Genomic_DNA"/>
</dbReference>
<comment type="caution">
    <text evidence="1">The sequence shown here is derived from an EMBL/GenBank/DDBJ whole genome shotgun (WGS) entry which is preliminary data.</text>
</comment>
<reference evidence="1 2" key="1">
    <citation type="submission" date="2019-02" db="EMBL/GenBank/DDBJ databases">
        <title>Kribbella capetownensis sp. nov. and Kribbella speibonae sp. nov., isolated from soil.</title>
        <authorList>
            <person name="Curtis S.M."/>
            <person name="Norton I."/>
            <person name="Everest G.J."/>
            <person name="Meyers P.R."/>
        </authorList>
    </citation>
    <scope>NUCLEOTIDE SEQUENCE [LARGE SCALE GENOMIC DNA]</scope>
    <source>
        <strain evidence="1 2">KCTC 29219</strain>
    </source>
</reference>
<protein>
    <submittedName>
        <fullName evidence="1">DUF4241 domain-containing protein</fullName>
    </submittedName>
</protein>
<name>A0A4R0H0C2_9ACTN</name>
<organism evidence="1 2">
    <name type="scientific">Kribbella soli</name>
    <dbReference type="NCBI Taxonomy" id="1124743"/>
    <lineage>
        <taxon>Bacteria</taxon>
        <taxon>Bacillati</taxon>
        <taxon>Actinomycetota</taxon>
        <taxon>Actinomycetes</taxon>
        <taxon>Propionibacteriales</taxon>
        <taxon>Kribbellaceae</taxon>
        <taxon>Kribbella</taxon>
    </lineage>
</organism>
<dbReference type="OrthoDB" id="9789980at2"/>
<dbReference type="InterPro" id="IPR025335">
    <property type="entry name" value="DUF4241"/>
</dbReference>
<proteinExistence type="predicted"/>
<accession>A0A4R0H0C2</accession>
<dbReference type="Proteomes" id="UP000292346">
    <property type="component" value="Unassembled WGS sequence"/>
</dbReference>
<gene>
    <name evidence="1" type="ORF">E0H45_33275</name>
</gene>
<dbReference type="RefSeq" id="WP_131344815.1">
    <property type="nucleotide sequence ID" value="NZ_SJJZ01000004.1"/>
</dbReference>
<sequence length="237" mass="25591">MSCLILEVVPVLGFFEREAVSLFSNGARHRWSDGRISRLDVIQVGDISIPTGWVVVRDPAAWVTDDAEEVEPFTLIVPVGRWRVSVSVVHWDVSPDPLVPPPLRAPAAIKVELGDADIRSWELGLRPGDKAPVDDGDDLAGFGADGGMGCLLDVSDLGFLREMQRNDLPKLLTILDEVDEAAVVRDAEAVGDILVFACGMGDGVYPTWIGRDSEGVPVSLLVDLEMLSHSLGLVTLD</sequence>
<evidence type="ECO:0000313" key="1">
    <source>
        <dbReference type="EMBL" id="TCC03975.1"/>
    </source>
</evidence>
<evidence type="ECO:0000313" key="2">
    <source>
        <dbReference type="Proteomes" id="UP000292346"/>
    </source>
</evidence>
<dbReference type="Pfam" id="PF14025">
    <property type="entry name" value="DUF4241"/>
    <property type="match status" value="1"/>
</dbReference>